<dbReference type="GeneID" id="12449203"/>
<dbReference type="Pfam" id="PF00171">
    <property type="entry name" value="Aldedh"/>
    <property type="match status" value="1"/>
</dbReference>
<dbReference type="InterPro" id="IPR016162">
    <property type="entry name" value="Ald_DH_N"/>
</dbReference>
<dbReference type="InParanoid" id="H9ZZH3"/>
<dbReference type="NCBIfam" id="NF040869">
    <property type="entry name" value="G3PDH_Arch"/>
    <property type="match status" value="1"/>
</dbReference>
<dbReference type="InterPro" id="IPR015590">
    <property type="entry name" value="Aldehyde_DH_dom"/>
</dbReference>
<dbReference type="InterPro" id="IPR016163">
    <property type="entry name" value="Ald_DH_C"/>
</dbReference>
<comment type="similarity">
    <text evidence="1">Belongs to the aldehyde dehydrogenase family.</text>
</comment>
<organism evidence="4 5">
    <name type="scientific">Fervidicoccus fontis (strain DSM 19380 / JCM 18336 / VKM B-2539 / Kam940)</name>
    <dbReference type="NCBI Taxonomy" id="1163730"/>
    <lineage>
        <taxon>Archaea</taxon>
        <taxon>Thermoproteota</taxon>
        <taxon>Thermoprotei</taxon>
        <taxon>Fervidicoccales</taxon>
        <taxon>Fervidicoccaceae</taxon>
        <taxon>Fervidicoccus</taxon>
    </lineage>
</organism>
<dbReference type="FunCoup" id="H9ZZH3">
    <property type="interactions" value="43"/>
</dbReference>
<dbReference type="RefSeq" id="WP_014557279.1">
    <property type="nucleotide sequence ID" value="NC_017461.1"/>
</dbReference>
<dbReference type="OrthoDB" id="6342at2157"/>
<sequence length="506" mass="56969">MNKDDRDFFSDIFEENKLGKRYKAFVLGKWIFGREEEQIFSPIDTNTIGTIPKLTYDDIEPYIKELYESGKWKIRNTPGYKRIEYLEKMAKLIEEHREDFIESLMIGAGKTRDQAAGEVNASINRLKSAMLDLRKVYGEYIPGDWDQTTLESESLVRKEPYGIVLAISPFNYPLFDTVAKFTYSVVAGNAVIIKPPTQVPVPSLMFARIAEVSGFPKESLMVLTVPGSEMEKVVSDPRIGVISLTGSSETGKKVLKAGGIKRYIMELGGGDPAIVLDDADIDEASRLISTGIYSYAGQRCDAIKMIIAHHSVKDELKKKIVENLAKVKVGDPRDPNTTMGPLISKKAVEEMMKGIQDAVEKGGKILYGGRRLNGNYVEPTLIEITDKSKLNSLLLYKEEVFAPVAIIFNYANEDEAVMLANNRKYGLDASIFAKDINRIRKIIRYLEYGAIYINDIPRHGIGYYPYGGRKESGIGRESIAYSIEEVMAIKAIVYNYRGRRIFEYLI</sequence>
<accession>H9ZZH3</accession>
<dbReference type="Gene3D" id="3.40.309.10">
    <property type="entry name" value="Aldehyde Dehydrogenase, Chain A, domain 2"/>
    <property type="match status" value="1"/>
</dbReference>
<feature type="domain" description="Aldehyde dehydrogenase" evidence="3">
    <location>
        <begin position="36"/>
        <end position="492"/>
    </location>
</feature>
<dbReference type="HOGENOM" id="CLU_005391_1_0_2"/>
<dbReference type="Proteomes" id="UP000007391">
    <property type="component" value="Chromosome"/>
</dbReference>
<dbReference type="KEGG" id="ffo:FFONT_0138"/>
<dbReference type="PANTHER" id="PTHR42991:SF1">
    <property type="entry name" value="ALDEHYDE DEHYDROGENASE"/>
    <property type="match status" value="1"/>
</dbReference>
<dbReference type="eggNOG" id="arCOG01252">
    <property type="taxonomic scope" value="Archaea"/>
</dbReference>
<evidence type="ECO:0000256" key="1">
    <source>
        <dbReference type="ARBA" id="ARBA00009986"/>
    </source>
</evidence>
<keyword evidence="2" id="KW-0560">Oxidoreductase</keyword>
<dbReference type="GO" id="GO:0008911">
    <property type="term" value="F:lactaldehyde dehydrogenase (NAD+) activity"/>
    <property type="evidence" value="ECO:0007669"/>
    <property type="project" value="TreeGrafter"/>
</dbReference>
<evidence type="ECO:0000313" key="4">
    <source>
        <dbReference type="EMBL" id="AFH42130.1"/>
    </source>
</evidence>
<evidence type="ECO:0000256" key="2">
    <source>
        <dbReference type="ARBA" id="ARBA00023002"/>
    </source>
</evidence>
<dbReference type="InterPro" id="IPR051020">
    <property type="entry name" value="ALDH-related_metabolic_enz"/>
</dbReference>
<dbReference type="PANTHER" id="PTHR42991">
    <property type="entry name" value="ALDEHYDE DEHYDROGENASE"/>
    <property type="match status" value="1"/>
</dbReference>
<dbReference type="Gene3D" id="3.40.605.10">
    <property type="entry name" value="Aldehyde Dehydrogenase, Chain A, domain 1"/>
    <property type="match status" value="1"/>
</dbReference>
<reference evidence="4 5" key="2">
    <citation type="journal article" date="2014" name="Extremophiles">
        <title>Analysis of the complete genome of Fervidococcus fontis confirms the distinct phylogenetic position of the order Fervidicoccales and suggests its environmental function.</title>
        <authorList>
            <person name="Lebedinsky A.V."/>
            <person name="Mardanov A.V."/>
            <person name="Kublanov I.V."/>
            <person name="Gumerov V.M."/>
            <person name="Beletsky A.V."/>
            <person name="Perevalova A.A."/>
            <person name="Bidzhieva S.Kh."/>
            <person name="Bonch-Osmolovskaya E.A."/>
            <person name="Skryabin K.G."/>
            <person name="Ravin N.V."/>
        </authorList>
    </citation>
    <scope>NUCLEOTIDE SEQUENCE [LARGE SCALE GENOMIC DNA]</scope>
    <source>
        <strain evidence="5">DSM 19380 / VKM B-2539 / Kam940</strain>
    </source>
</reference>
<dbReference type="AlphaFoldDB" id="H9ZZH3"/>
<gene>
    <name evidence="4" type="ordered locus">FFONT_0138</name>
</gene>
<dbReference type="STRING" id="1163730.FFONT_0138"/>
<protein>
    <submittedName>
        <fullName evidence="4">Nonphosphorylating glyceraldehyde-3-phosphate dehydrogenase</fullName>
    </submittedName>
</protein>
<reference evidence="5" key="1">
    <citation type="submission" date="2012-03" db="EMBL/GenBank/DDBJ databases">
        <title>Fervidicoccus fontis complete genome analysis confirms its distinct phylogenetic position and predicts its environmental function.</title>
        <authorList>
            <person name="Lebedinsky A.V."/>
            <person name="Mardanov A.V."/>
            <person name="Gumerov V.M."/>
            <person name="Beletsky A.V."/>
            <person name="Kublanov I.V."/>
            <person name="Perevalova A.A."/>
            <person name="Bonch-Osmolovskaya E.A."/>
            <person name="Ravin N.V."/>
            <person name="Skryabin K.G."/>
        </authorList>
    </citation>
    <scope>NUCLEOTIDE SEQUENCE [LARGE SCALE GENOMIC DNA]</scope>
    <source>
        <strain evidence="5">DSM 19380 / VKM B-2539 / Kam940</strain>
    </source>
</reference>
<proteinExistence type="inferred from homology"/>
<dbReference type="InterPro" id="IPR016161">
    <property type="entry name" value="Ald_DH/histidinol_DH"/>
</dbReference>
<dbReference type="EMBL" id="CP003423">
    <property type="protein sequence ID" value="AFH42130.1"/>
    <property type="molecule type" value="Genomic_DNA"/>
</dbReference>
<evidence type="ECO:0000259" key="3">
    <source>
        <dbReference type="Pfam" id="PF00171"/>
    </source>
</evidence>
<dbReference type="SUPFAM" id="SSF53720">
    <property type="entry name" value="ALDH-like"/>
    <property type="match status" value="1"/>
</dbReference>
<name>H9ZZH3_FERFK</name>
<evidence type="ECO:0000313" key="5">
    <source>
        <dbReference type="Proteomes" id="UP000007391"/>
    </source>
</evidence>
<dbReference type="InterPro" id="IPR053489">
    <property type="entry name" value="NAD(P)-GAP_dehydrogenase"/>
</dbReference>
<keyword evidence="5" id="KW-1185">Reference proteome</keyword>